<comment type="caution">
    <text evidence="3">The sequence shown here is derived from an EMBL/GenBank/DDBJ whole genome shotgun (WGS) entry which is preliminary data.</text>
</comment>
<evidence type="ECO:0000256" key="1">
    <source>
        <dbReference type="SAM" id="MobiDB-lite"/>
    </source>
</evidence>
<gene>
    <name evidence="3" type="ORF">IWQ60_001452</name>
</gene>
<feature type="transmembrane region" description="Helical" evidence="2">
    <location>
        <begin position="58"/>
        <end position="82"/>
    </location>
</feature>
<feature type="region of interest" description="Disordered" evidence="1">
    <location>
        <begin position="1"/>
        <end position="21"/>
    </location>
</feature>
<keyword evidence="2" id="KW-1133">Transmembrane helix</keyword>
<dbReference type="AlphaFoldDB" id="A0A9W8AJW3"/>
<evidence type="ECO:0000256" key="2">
    <source>
        <dbReference type="SAM" id="Phobius"/>
    </source>
</evidence>
<feature type="compositionally biased region" description="Basic and acidic residues" evidence="1">
    <location>
        <begin position="1"/>
        <end position="17"/>
    </location>
</feature>
<protein>
    <submittedName>
        <fullName evidence="3">Uncharacterized protein</fullName>
    </submittedName>
</protein>
<accession>A0A9W8AJW3</accession>
<evidence type="ECO:0000313" key="4">
    <source>
        <dbReference type="Proteomes" id="UP001150569"/>
    </source>
</evidence>
<keyword evidence="4" id="KW-1185">Reference proteome</keyword>
<sequence>MSGSEEQRSQKSFRTDVVEDLEDDQPFRPAWDLRGDGGSIADDELKVVAISLPFHETYFAVVLFTAVEFILLSAWAAIFISVS</sequence>
<reference evidence="3" key="1">
    <citation type="submission" date="2022-07" db="EMBL/GenBank/DDBJ databases">
        <title>Phylogenomic reconstructions and comparative analyses of Kickxellomycotina fungi.</title>
        <authorList>
            <person name="Reynolds N.K."/>
            <person name="Stajich J.E."/>
            <person name="Barry K."/>
            <person name="Grigoriev I.V."/>
            <person name="Crous P."/>
            <person name="Smith M.E."/>
        </authorList>
    </citation>
    <scope>NUCLEOTIDE SEQUENCE</scope>
    <source>
        <strain evidence="3">RSA 861</strain>
    </source>
</reference>
<keyword evidence="2" id="KW-0472">Membrane</keyword>
<keyword evidence="2" id="KW-0812">Transmembrane</keyword>
<dbReference type="OrthoDB" id="5560196at2759"/>
<name>A0A9W8AJW3_9FUNG</name>
<dbReference type="EMBL" id="JANBPT010000046">
    <property type="protein sequence ID" value="KAJ1929141.1"/>
    <property type="molecule type" value="Genomic_DNA"/>
</dbReference>
<evidence type="ECO:0000313" key="3">
    <source>
        <dbReference type="EMBL" id="KAJ1929141.1"/>
    </source>
</evidence>
<organism evidence="3 4">
    <name type="scientific">Tieghemiomyces parasiticus</name>
    <dbReference type="NCBI Taxonomy" id="78921"/>
    <lineage>
        <taxon>Eukaryota</taxon>
        <taxon>Fungi</taxon>
        <taxon>Fungi incertae sedis</taxon>
        <taxon>Zoopagomycota</taxon>
        <taxon>Kickxellomycotina</taxon>
        <taxon>Dimargaritomycetes</taxon>
        <taxon>Dimargaritales</taxon>
        <taxon>Dimargaritaceae</taxon>
        <taxon>Tieghemiomyces</taxon>
    </lineage>
</organism>
<proteinExistence type="predicted"/>
<dbReference type="Proteomes" id="UP001150569">
    <property type="component" value="Unassembled WGS sequence"/>
</dbReference>